<sequence>MSEPLGSCQVSAMFNNQLAALAQAMTLARIFTPNATLVLPPVKLGVESLTQFQKGREAGSEPLVFRIAGDLLDVDEIKKVLPVVQFDEFQSTTEGRRLSSSHLCVFDERFPTTPNTSKMIYENTYKLTKIETFDWKIDGNYCIKYDDRYIREAINCGQTKDALLLPKTFGGMTANCTDSFPALRKSLVHLIPRKELRRSVDQLFREIEAPVLGVHIRLINDAVRNCMKTEGGPAIVIKWMQDQFGSLFDQSRSIYVAFNPTDSDLVDIFQDMKNNFGSSKRVISCKDMVNCGHTRAPWAEELNINEYEFIFRNPYSSSLMDMWALASSDEFIGTRGSTFTTNVHRWRKLGTPELRYGGNENDRNYTRKDMCICNCGTTQNVH</sequence>
<dbReference type="Gene3D" id="3.40.50.11350">
    <property type="match status" value="1"/>
</dbReference>
<dbReference type="GO" id="GO:0016740">
    <property type="term" value="F:transferase activity"/>
    <property type="evidence" value="ECO:0007669"/>
    <property type="project" value="UniProtKB-KW"/>
</dbReference>
<name>A0A7S1TBI1_9RHOD</name>
<dbReference type="GO" id="GO:0006004">
    <property type="term" value="P:fucose metabolic process"/>
    <property type="evidence" value="ECO:0007669"/>
    <property type="project" value="UniProtKB-KW"/>
</dbReference>
<proteinExistence type="predicted"/>
<dbReference type="InterPro" id="IPR019378">
    <property type="entry name" value="GDP-Fuc_O-FucTrfase"/>
</dbReference>
<keyword evidence="1" id="KW-0808">Transferase</keyword>
<evidence type="ECO:0000256" key="1">
    <source>
        <dbReference type="ARBA" id="ARBA00022679"/>
    </source>
</evidence>
<keyword evidence="2" id="KW-0294">Fucose metabolism</keyword>
<evidence type="ECO:0000256" key="3">
    <source>
        <dbReference type="ARBA" id="ARBA00023277"/>
    </source>
</evidence>
<dbReference type="Pfam" id="PF10250">
    <property type="entry name" value="O-FucT"/>
    <property type="match status" value="1"/>
</dbReference>
<reference evidence="4" key="1">
    <citation type="submission" date="2021-01" db="EMBL/GenBank/DDBJ databases">
        <authorList>
            <person name="Corre E."/>
            <person name="Pelletier E."/>
            <person name="Niang G."/>
            <person name="Scheremetjew M."/>
            <person name="Finn R."/>
            <person name="Kale V."/>
            <person name="Holt S."/>
            <person name="Cochrane G."/>
            <person name="Meng A."/>
            <person name="Brown T."/>
            <person name="Cohen L."/>
        </authorList>
    </citation>
    <scope>NUCLEOTIDE SEQUENCE</scope>
    <source>
        <strain evidence="4">SAG 36.94</strain>
    </source>
</reference>
<dbReference type="AlphaFoldDB" id="A0A7S1TBI1"/>
<dbReference type="EMBL" id="HBGH01005580">
    <property type="protein sequence ID" value="CAD9230947.1"/>
    <property type="molecule type" value="Transcribed_RNA"/>
</dbReference>
<accession>A0A7S1TBI1</accession>
<organism evidence="4">
    <name type="scientific">Compsopogon caeruleus</name>
    <dbReference type="NCBI Taxonomy" id="31354"/>
    <lineage>
        <taxon>Eukaryota</taxon>
        <taxon>Rhodophyta</taxon>
        <taxon>Compsopogonophyceae</taxon>
        <taxon>Compsopogonales</taxon>
        <taxon>Compsopogonaceae</taxon>
        <taxon>Compsopogon</taxon>
    </lineage>
</organism>
<gene>
    <name evidence="4" type="ORF">CCAE0312_LOCUS3001</name>
</gene>
<keyword evidence="3" id="KW-0119">Carbohydrate metabolism</keyword>
<protein>
    <submittedName>
        <fullName evidence="4">Uncharacterized protein</fullName>
    </submittedName>
</protein>
<dbReference type="CDD" id="cd11296">
    <property type="entry name" value="O-FucT_like"/>
    <property type="match status" value="1"/>
</dbReference>
<evidence type="ECO:0000313" key="4">
    <source>
        <dbReference type="EMBL" id="CAD9230947.1"/>
    </source>
</evidence>
<evidence type="ECO:0000256" key="2">
    <source>
        <dbReference type="ARBA" id="ARBA00023253"/>
    </source>
</evidence>